<keyword evidence="2" id="KW-1185">Reference proteome</keyword>
<gene>
    <name evidence="1" type="ORF">J2Z66_005449</name>
</gene>
<evidence type="ECO:0000313" key="2">
    <source>
        <dbReference type="Proteomes" id="UP001519287"/>
    </source>
</evidence>
<sequence>MQPVYESVARLMKPIDHIAALLAPDVDKSNETVEWEMTALLTWVKQTYTEESDELMVDNLSRYSKGFWRGLFTCYDHYYIPRTNNDLEQFFRQI</sequence>
<evidence type="ECO:0008006" key="3">
    <source>
        <dbReference type="Google" id="ProtNLM"/>
    </source>
</evidence>
<name>A0ABS4J215_9BACL</name>
<reference evidence="1 2" key="1">
    <citation type="submission" date="2021-03" db="EMBL/GenBank/DDBJ databases">
        <title>Genomic Encyclopedia of Type Strains, Phase IV (KMG-IV): sequencing the most valuable type-strain genomes for metagenomic binning, comparative biology and taxonomic classification.</title>
        <authorList>
            <person name="Goeker M."/>
        </authorList>
    </citation>
    <scope>NUCLEOTIDE SEQUENCE [LARGE SCALE GENOMIC DNA]</scope>
    <source>
        <strain evidence="1 2">DSM 26048</strain>
    </source>
</reference>
<comment type="caution">
    <text evidence="1">The sequence shown here is derived from an EMBL/GenBank/DDBJ whole genome shotgun (WGS) entry which is preliminary data.</text>
</comment>
<dbReference type="EMBL" id="JAGGLB010000021">
    <property type="protein sequence ID" value="MBP1993823.1"/>
    <property type="molecule type" value="Genomic_DNA"/>
</dbReference>
<accession>A0ABS4J215</accession>
<evidence type="ECO:0000313" key="1">
    <source>
        <dbReference type="EMBL" id="MBP1993823.1"/>
    </source>
</evidence>
<proteinExistence type="predicted"/>
<dbReference type="Proteomes" id="UP001519287">
    <property type="component" value="Unassembled WGS sequence"/>
</dbReference>
<protein>
    <recommendedName>
        <fullName evidence="3">Transposase</fullName>
    </recommendedName>
</protein>
<dbReference type="RefSeq" id="WP_209975695.1">
    <property type="nucleotide sequence ID" value="NZ_JAGGLB010000021.1"/>
</dbReference>
<organism evidence="1 2">
    <name type="scientific">Paenibacillus eucommiae</name>
    <dbReference type="NCBI Taxonomy" id="1355755"/>
    <lineage>
        <taxon>Bacteria</taxon>
        <taxon>Bacillati</taxon>
        <taxon>Bacillota</taxon>
        <taxon>Bacilli</taxon>
        <taxon>Bacillales</taxon>
        <taxon>Paenibacillaceae</taxon>
        <taxon>Paenibacillus</taxon>
    </lineage>
</organism>